<gene>
    <name evidence="1" type="ORF">B0E33_01325</name>
</gene>
<keyword evidence="2" id="KW-1185">Reference proteome</keyword>
<dbReference type="Proteomes" id="UP000188174">
    <property type="component" value="Chromosome"/>
</dbReference>
<proteinExistence type="predicted"/>
<evidence type="ECO:0000313" key="1">
    <source>
        <dbReference type="EMBL" id="AQQ02396.1"/>
    </source>
</evidence>
<protein>
    <submittedName>
        <fullName evidence="1">Uncharacterized protein</fullName>
    </submittedName>
</protein>
<organism evidence="1 2">
    <name type="scientific">Roseibium algicola</name>
    <dbReference type="NCBI Taxonomy" id="2857014"/>
    <lineage>
        <taxon>Bacteria</taxon>
        <taxon>Pseudomonadati</taxon>
        <taxon>Pseudomonadota</taxon>
        <taxon>Alphaproteobacteria</taxon>
        <taxon>Hyphomicrobiales</taxon>
        <taxon>Stappiaceae</taxon>
        <taxon>Roseibium</taxon>
    </lineage>
</organism>
<accession>A0ABN4WQR4</accession>
<sequence>MKQPANLTFRVALFRCPSTGKHICQGMYRDICTQGNTRDEAITRWQIACRAEIEAVPTIIPKDTPPGVRLMAEVLHKAEFATLEVMV</sequence>
<reference evidence="1 2" key="1">
    <citation type="submission" date="2017-02" db="EMBL/GenBank/DDBJ databases">
        <authorList>
            <person name="Jeong S."/>
        </authorList>
    </citation>
    <scope>NUCLEOTIDE SEQUENCE [LARGE SCALE GENOMIC DNA]</scope>
    <source>
        <strain evidence="1 2">RMAR6-6</strain>
    </source>
</reference>
<evidence type="ECO:0000313" key="2">
    <source>
        <dbReference type="Proteomes" id="UP000188174"/>
    </source>
</evidence>
<dbReference type="RefSeq" id="WP_077290182.1">
    <property type="nucleotide sequence ID" value="NZ_CP019630.1"/>
</dbReference>
<dbReference type="EMBL" id="CP019630">
    <property type="protein sequence ID" value="AQQ02396.1"/>
    <property type="molecule type" value="Genomic_DNA"/>
</dbReference>
<name>A0ABN4WQR4_9HYPH</name>